<dbReference type="InterPro" id="IPR000571">
    <property type="entry name" value="Znf_CCCH"/>
</dbReference>
<feature type="compositionally biased region" description="Basic and acidic residues" evidence="5">
    <location>
        <begin position="270"/>
        <end position="292"/>
    </location>
</feature>
<evidence type="ECO:0000256" key="1">
    <source>
        <dbReference type="ARBA" id="ARBA00022723"/>
    </source>
</evidence>
<name>A0ABN9PJD6_9DINO</name>
<dbReference type="EMBL" id="CAUYUJ010000636">
    <property type="protein sequence ID" value="CAK0791710.1"/>
    <property type="molecule type" value="Genomic_DNA"/>
</dbReference>
<comment type="caution">
    <text evidence="7">The sequence shown here is derived from an EMBL/GenBank/DDBJ whole genome shotgun (WGS) entry which is preliminary data.</text>
</comment>
<feature type="domain" description="C3H1-type" evidence="6">
    <location>
        <begin position="46"/>
        <end position="72"/>
    </location>
</feature>
<evidence type="ECO:0000256" key="4">
    <source>
        <dbReference type="PROSITE-ProRule" id="PRU00723"/>
    </source>
</evidence>
<feature type="zinc finger region" description="C3H1-type" evidence="4">
    <location>
        <begin position="46"/>
        <end position="72"/>
    </location>
</feature>
<dbReference type="Gene3D" id="4.10.1000.10">
    <property type="entry name" value="Zinc finger, CCCH-type"/>
    <property type="match status" value="2"/>
</dbReference>
<dbReference type="InterPro" id="IPR036855">
    <property type="entry name" value="Znf_CCCH_sf"/>
</dbReference>
<feature type="region of interest" description="Disordered" evidence="5">
    <location>
        <begin position="260"/>
        <end position="356"/>
    </location>
</feature>
<feature type="compositionally biased region" description="Low complexity" evidence="5">
    <location>
        <begin position="335"/>
        <end position="354"/>
    </location>
</feature>
<keyword evidence="3 4" id="KW-0862">Zinc</keyword>
<dbReference type="Proteomes" id="UP001189429">
    <property type="component" value="Unassembled WGS sequence"/>
</dbReference>
<dbReference type="Pfam" id="PF14608">
    <property type="entry name" value="zf-CCCH_2"/>
    <property type="match status" value="1"/>
</dbReference>
<keyword evidence="8" id="KW-1185">Reference proteome</keyword>
<dbReference type="Pfam" id="PF00642">
    <property type="entry name" value="zf-CCCH"/>
    <property type="match status" value="1"/>
</dbReference>
<keyword evidence="1 4" id="KW-0479">Metal-binding</keyword>
<dbReference type="PROSITE" id="PS50103">
    <property type="entry name" value="ZF_C3H1"/>
    <property type="match status" value="2"/>
</dbReference>
<evidence type="ECO:0000259" key="6">
    <source>
        <dbReference type="PROSITE" id="PS50103"/>
    </source>
</evidence>
<keyword evidence="2 4" id="KW-0863">Zinc-finger</keyword>
<accession>A0ABN9PJD6</accession>
<sequence length="393" mass="42699">PFWLKPAWGSRSYCTCSLFSSPSPRRHQVTPKMTLAKSGRLRLMCRKTELCRFFQKGACKRGSACDFAHEEHDLREKPNLQRTKPCPTVAEGLSCEDPNCPFAHYAGEARKFKPHLPVVDQDVSVKTKKRSGRVFQEGNYLSNCSTAASLSGGQATSDASSDCTVGLNCDLDGGKGSLTLGFDNFKAEAGWSRQTTKCSDSSFGRQISDSGFDRHLSMCSEGEQRPEQLKCHKKYKTRMCSFYLMGKCRKDDCTFAHGHHELNTPAGSKESSRAGSKESSRAGSKETSRAGSKESCCGGPGSRRPEQALAAPPQFWPPPPTGSTSEGASSEHEPGSPGQQPPSEGDAWAPSAAELEAEQEAECQLIVQNTFFTLVVSSTPKEFQRSSSTPPGK</sequence>
<feature type="domain" description="C3H1-type" evidence="6">
    <location>
        <begin position="234"/>
        <end position="260"/>
    </location>
</feature>
<feature type="non-terminal residue" evidence="7">
    <location>
        <position position="1"/>
    </location>
</feature>
<evidence type="ECO:0000313" key="7">
    <source>
        <dbReference type="EMBL" id="CAK0791710.1"/>
    </source>
</evidence>
<evidence type="ECO:0000256" key="5">
    <source>
        <dbReference type="SAM" id="MobiDB-lite"/>
    </source>
</evidence>
<dbReference type="SMART" id="SM00356">
    <property type="entry name" value="ZnF_C3H1"/>
    <property type="match status" value="3"/>
</dbReference>
<protein>
    <recommendedName>
        <fullName evidence="6">C3H1-type domain-containing protein</fullName>
    </recommendedName>
</protein>
<evidence type="ECO:0000256" key="3">
    <source>
        <dbReference type="ARBA" id="ARBA00022833"/>
    </source>
</evidence>
<reference evidence="7" key="1">
    <citation type="submission" date="2023-10" db="EMBL/GenBank/DDBJ databases">
        <authorList>
            <person name="Chen Y."/>
            <person name="Shah S."/>
            <person name="Dougan E. K."/>
            <person name="Thang M."/>
            <person name="Chan C."/>
        </authorList>
    </citation>
    <scope>NUCLEOTIDE SEQUENCE [LARGE SCALE GENOMIC DNA]</scope>
</reference>
<dbReference type="PANTHER" id="PTHR38160">
    <property type="entry name" value="ZINC FINGER CCCH DOMAIN-CONTAINING PROTEIN 40"/>
    <property type="match status" value="1"/>
</dbReference>
<dbReference type="PANTHER" id="PTHR38160:SF1">
    <property type="entry name" value="ZINC FINGER CCCH DOMAIN-CONTAINING PROTEIN 40"/>
    <property type="match status" value="1"/>
</dbReference>
<dbReference type="InterPro" id="IPR045868">
    <property type="entry name" value="Znf_C3H13/40"/>
</dbReference>
<proteinExistence type="predicted"/>
<gene>
    <name evidence="7" type="ORF">PCOR1329_LOCUS2516</name>
</gene>
<evidence type="ECO:0000256" key="2">
    <source>
        <dbReference type="ARBA" id="ARBA00022771"/>
    </source>
</evidence>
<dbReference type="SUPFAM" id="SSF90229">
    <property type="entry name" value="CCCH zinc finger"/>
    <property type="match status" value="2"/>
</dbReference>
<evidence type="ECO:0000313" key="8">
    <source>
        <dbReference type="Proteomes" id="UP001189429"/>
    </source>
</evidence>
<organism evidence="7 8">
    <name type="scientific">Prorocentrum cordatum</name>
    <dbReference type="NCBI Taxonomy" id="2364126"/>
    <lineage>
        <taxon>Eukaryota</taxon>
        <taxon>Sar</taxon>
        <taxon>Alveolata</taxon>
        <taxon>Dinophyceae</taxon>
        <taxon>Prorocentrales</taxon>
        <taxon>Prorocentraceae</taxon>
        <taxon>Prorocentrum</taxon>
    </lineage>
</organism>
<feature type="zinc finger region" description="C3H1-type" evidence="4">
    <location>
        <begin position="234"/>
        <end position="260"/>
    </location>
</feature>